<evidence type="ECO:0000313" key="1">
    <source>
        <dbReference type="EMBL" id="CAG6471055.1"/>
    </source>
</evidence>
<dbReference type="AlphaFoldDB" id="A0A8D8BCQ8"/>
<dbReference type="EMBL" id="HBUE01066934">
    <property type="protein sequence ID" value="CAG6471053.1"/>
    <property type="molecule type" value="Transcribed_RNA"/>
</dbReference>
<name>A0A8D8BCQ8_CULPI</name>
<reference evidence="1" key="1">
    <citation type="submission" date="2021-05" db="EMBL/GenBank/DDBJ databases">
        <authorList>
            <person name="Alioto T."/>
            <person name="Alioto T."/>
            <person name="Gomez Garrido J."/>
        </authorList>
    </citation>
    <scope>NUCLEOTIDE SEQUENCE</scope>
</reference>
<accession>A0A8D8BCQ8</accession>
<proteinExistence type="predicted"/>
<dbReference type="EMBL" id="HBUE01066943">
    <property type="protein sequence ID" value="CAG6471055.1"/>
    <property type="molecule type" value="Transcribed_RNA"/>
</dbReference>
<dbReference type="EMBL" id="HBUE01066932">
    <property type="protein sequence ID" value="CAG6471052.1"/>
    <property type="molecule type" value="Transcribed_RNA"/>
</dbReference>
<organism evidence="1">
    <name type="scientific">Culex pipiens</name>
    <name type="common">House mosquito</name>
    <dbReference type="NCBI Taxonomy" id="7175"/>
    <lineage>
        <taxon>Eukaryota</taxon>
        <taxon>Metazoa</taxon>
        <taxon>Ecdysozoa</taxon>
        <taxon>Arthropoda</taxon>
        <taxon>Hexapoda</taxon>
        <taxon>Insecta</taxon>
        <taxon>Pterygota</taxon>
        <taxon>Neoptera</taxon>
        <taxon>Endopterygota</taxon>
        <taxon>Diptera</taxon>
        <taxon>Nematocera</taxon>
        <taxon>Culicoidea</taxon>
        <taxon>Culicidae</taxon>
        <taxon>Culicinae</taxon>
        <taxon>Culicini</taxon>
        <taxon>Culex</taxon>
        <taxon>Culex</taxon>
    </lineage>
</organism>
<dbReference type="EMBL" id="HBUE01066938">
    <property type="protein sequence ID" value="CAG6471054.1"/>
    <property type="molecule type" value="Transcribed_RNA"/>
</dbReference>
<protein>
    <submittedName>
        <fullName evidence="1">(northern house mosquito) hypothetical protein</fullName>
    </submittedName>
</protein>
<sequence length="150" mass="16165">MLTTADRTVTVGGRDHLQRTIPVYNCGGGGSGTVPGTILLQHTRELAVDIPVDHDQVVEIFITFDTLGTSGSKQAGVLITQIIRGDTDPVTPVTHRFFRAVTFDKLLLSVGGSGRGTGTTAVFLHRRRTGRHQLIPMVCFDGRLDDLAGR</sequence>